<evidence type="ECO:0000256" key="1">
    <source>
        <dbReference type="SAM" id="MobiDB-lite"/>
    </source>
</evidence>
<keyword evidence="3" id="KW-1185">Reference proteome</keyword>
<sequence>MDDSEKWDPRGSSKRIKSIIDTFPFLLSYPTPPNLTPNPLNSPRVLLPSLRTQPRLPATSPISLSLSHPPTPPSPTNTLIALTPTLPLAFSSSPFFFHRTA</sequence>
<name>A0AAN9ED05_CROPI</name>
<organism evidence="2 3">
    <name type="scientific">Crotalaria pallida</name>
    <name type="common">Smooth rattlebox</name>
    <name type="synonym">Crotalaria striata</name>
    <dbReference type="NCBI Taxonomy" id="3830"/>
    <lineage>
        <taxon>Eukaryota</taxon>
        <taxon>Viridiplantae</taxon>
        <taxon>Streptophyta</taxon>
        <taxon>Embryophyta</taxon>
        <taxon>Tracheophyta</taxon>
        <taxon>Spermatophyta</taxon>
        <taxon>Magnoliopsida</taxon>
        <taxon>eudicotyledons</taxon>
        <taxon>Gunneridae</taxon>
        <taxon>Pentapetalae</taxon>
        <taxon>rosids</taxon>
        <taxon>fabids</taxon>
        <taxon>Fabales</taxon>
        <taxon>Fabaceae</taxon>
        <taxon>Papilionoideae</taxon>
        <taxon>50 kb inversion clade</taxon>
        <taxon>genistoids sensu lato</taxon>
        <taxon>core genistoids</taxon>
        <taxon>Crotalarieae</taxon>
        <taxon>Crotalaria</taxon>
    </lineage>
</organism>
<dbReference type="Proteomes" id="UP001372338">
    <property type="component" value="Unassembled WGS sequence"/>
</dbReference>
<evidence type="ECO:0000313" key="2">
    <source>
        <dbReference type="EMBL" id="KAK7255192.1"/>
    </source>
</evidence>
<reference evidence="2 3" key="1">
    <citation type="submission" date="2024-01" db="EMBL/GenBank/DDBJ databases">
        <title>The genomes of 5 underutilized Papilionoideae crops provide insights into root nodulation and disease resistanc.</title>
        <authorList>
            <person name="Yuan L."/>
        </authorList>
    </citation>
    <scope>NUCLEOTIDE SEQUENCE [LARGE SCALE GENOMIC DNA]</scope>
    <source>
        <strain evidence="2">ZHUSHIDOU_FW_LH</strain>
        <tissue evidence="2">Leaf</tissue>
    </source>
</reference>
<proteinExistence type="predicted"/>
<evidence type="ECO:0000313" key="3">
    <source>
        <dbReference type="Proteomes" id="UP001372338"/>
    </source>
</evidence>
<dbReference type="AlphaFoldDB" id="A0AAN9ED05"/>
<gene>
    <name evidence="2" type="ORF">RIF29_28596</name>
</gene>
<feature type="region of interest" description="Disordered" evidence="1">
    <location>
        <begin position="52"/>
        <end position="77"/>
    </location>
</feature>
<protein>
    <submittedName>
        <fullName evidence="2">Uncharacterized protein</fullName>
    </submittedName>
</protein>
<dbReference type="EMBL" id="JAYWIO010000006">
    <property type="protein sequence ID" value="KAK7255192.1"/>
    <property type="molecule type" value="Genomic_DNA"/>
</dbReference>
<comment type="caution">
    <text evidence="2">The sequence shown here is derived from an EMBL/GenBank/DDBJ whole genome shotgun (WGS) entry which is preliminary data.</text>
</comment>
<feature type="compositionally biased region" description="Low complexity" evidence="1">
    <location>
        <begin position="59"/>
        <end position="68"/>
    </location>
</feature>
<accession>A0AAN9ED05</accession>